<gene>
    <name evidence="2" type="ORF">FJT64_003558</name>
</gene>
<reference evidence="2 3" key="1">
    <citation type="submission" date="2019-07" db="EMBL/GenBank/DDBJ databases">
        <title>Draft genome assembly of a fouling barnacle, Amphibalanus amphitrite (Darwin, 1854): The first reference genome for Thecostraca.</title>
        <authorList>
            <person name="Kim W."/>
        </authorList>
    </citation>
    <scope>NUCLEOTIDE SEQUENCE [LARGE SCALE GENOMIC DNA]</scope>
    <source>
        <strain evidence="2">SNU_AA5</strain>
        <tissue evidence="2">Soma without cirri and trophi</tissue>
    </source>
</reference>
<feature type="compositionally biased region" description="Low complexity" evidence="1">
    <location>
        <begin position="43"/>
        <end position="64"/>
    </location>
</feature>
<name>A0A6A4WB93_AMPAM</name>
<feature type="region of interest" description="Disordered" evidence="1">
    <location>
        <begin position="39"/>
        <end position="95"/>
    </location>
</feature>
<dbReference type="EMBL" id="VIIS01001389">
    <property type="protein sequence ID" value="KAF0299181.1"/>
    <property type="molecule type" value="Genomic_DNA"/>
</dbReference>
<keyword evidence="3" id="KW-1185">Reference proteome</keyword>
<proteinExistence type="predicted"/>
<sequence length="190" mass="20406">MVLTPAQKQLRHSWCTEWLTSLRPAAACPDGAPSCRTCDSRCSPSAGRAAPPGPAGSASNNNGPLPAGQRRRRRAARSLGRELSPAADRCRAPIAAPEDLEEAGGVWSRIRRLTPTRSLPRPGRRRSGAWRPFEEVPGRRQQAASRAAAAEAEAGALAGQLRRELATCADQVLERAVGWWEGRQGCRLTG</sequence>
<accession>A0A6A4WB93</accession>
<protein>
    <submittedName>
        <fullName evidence="2">Uncharacterized protein</fullName>
    </submittedName>
</protein>
<evidence type="ECO:0000313" key="3">
    <source>
        <dbReference type="Proteomes" id="UP000440578"/>
    </source>
</evidence>
<organism evidence="2 3">
    <name type="scientific">Amphibalanus amphitrite</name>
    <name type="common">Striped barnacle</name>
    <name type="synonym">Balanus amphitrite</name>
    <dbReference type="NCBI Taxonomy" id="1232801"/>
    <lineage>
        <taxon>Eukaryota</taxon>
        <taxon>Metazoa</taxon>
        <taxon>Ecdysozoa</taxon>
        <taxon>Arthropoda</taxon>
        <taxon>Crustacea</taxon>
        <taxon>Multicrustacea</taxon>
        <taxon>Cirripedia</taxon>
        <taxon>Thoracica</taxon>
        <taxon>Thoracicalcarea</taxon>
        <taxon>Balanomorpha</taxon>
        <taxon>Balanoidea</taxon>
        <taxon>Balanidae</taxon>
        <taxon>Amphibalaninae</taxon>
        <taxon>Amphibalanus</taxon>
    </lineage>
</organism>
<dbReference type="AlphaFoldDB" id="A0A6A4WB93"/>
<evidence type="ECO:0000256" key="1">
    <source>
        <dbReference type="SAM" id="MobiDB-lite"/>
    </source>
</evidence>
<comment type="caution">
    <text evidence="2">The sequence shown here is derived from an EMBL/GenBank/DDBJ whole genome shotgun (WGS) entry which is preliminary data.</text>
</comment>
<feature type="region of interest" description="Disordered" evidence="1">
    <location>
        <begin position="114"/>
        <end position="147"/>
    </location>
</feature>
<evidence type="ECO:0000313" key="2">
    <source>
        <dbReference type="EMBL" id="KAF0299181.1"/>
    </source>
</evidence>
<dbReference type="Proteomes" id="UP000440578">
    <property type="component" value="Unassembled WGS sequence"/>
</dbReference>